<accession>A0AA41Q6J6</accession>
<feature type="compositionally biased region" description="Gly residues" evidence="9">
    <location>
        <begin position="278"/>
        <end position="287"/>
    </location>
</feature>
<keyword evidence="7" id="KW-0067">ATP-binding</keyword>
<dbReference type="GO" id="GO:0046983">
    <property type="term" value="F:protein dimerization activity"/>
    <property type="evidence" value="ECO:0007669"/>
    <property type="project" value="InterPro"/>
</dbReference>
<evidence type="ECO:0000256" key="7">
    <source>
        <dbReference type="ARBA" id="ARBA00022840"/>
    </source>
</evidence>
<evidence type="ECO:0000259" key="10">
    <source>
        <dbReference type="Pfam" id="PF02518"/>
    </source>
</evidence>
<evidence type="ECO:0000313" key="13">
    <source>
        <dbReference type="EMBL" id="MCF2531621.1"/>
    </source>
</evidence>
<dbReference type="AlphaFoldDB" id="A0AA41Q6J6"/>
<dbReference type="Pfam" id="PF23539">
    <property type="entry name" value="DUF7134"/>
    <property type="match status" value="1"/>
</dbReference>
<dbReference type="Proteomes" id="UP001165378">
    <property type="component" value="Unassembled WGS sequence"/>
</dbReference>
<evidence type="ECO:0000256" key="2">
    <source>
        <dbReference type="ARBA" id="ARBA00012438"/>
    </source>
</evidence>
<dbReference type="Pfam" id="PF02518">
    <property type="entry name" value="HATPase_c"/>
    <property type="match status" value="1"/>
</dbReference>
<dbReference type="Pfam" id="PF07730">
    <property type="entry name" value="HisKA_3"/>
    <property type="match status" value="1"/>
</dbReference>
<organism evidence="13 14">
    <name type="scientific">Yinghuangia soli</name>
    <dbReference type="NCBI Taxonomy" id="2908204"/>
    <lineage>
        <taxon>Bacteria</taxon>
        <taxon>Bacillati</taxon>
        <taxon>Actinomycetota</taxon>
        <taxon>Actinomycetes</taxon>
        <taxon>Kitasatosporales</taxon>
        <taxon>Streptomycetaceae</taxon>
        <taxon>Yinghuangia</taxon>
    </lineage>
</organism>
<dbReference type="PANTHER" id="PTHR24421:SF10">
    <property type="entry name" value="NITRATE_NITRITE SENSOR PROTEIN NARQ"/>
    <property type="match status" value="1"/>
</dbReference>
<evidence type="ECO:0000256" key="6">
    <source>
        <dbReference type="ARBA" id="ARBA00022777"/>
    </source>
</evidence>
<dbReference type="RefSeq" id="WP_235056270.1">
    <property type="nucleotide sequence ID" value="NZ_JAKFHA010000025.1"/>
</dbReference>
<gene>
    <name evidence="13" type="ORF">LZ495_31000</name>
</gene>
<dbReference type="EMBL" id="JAKFHA010000025">
    <property type="protein sequence ID" value="MCF2531621.1"/>
    <property type="molecule type" value="Genomic_DNA"/>
</dbReference>
<keyword evidence="14" id="KW-1185">Reference proteome</keyword>
<evidence type="ECO:0000256" key="4">
    <source>
        <dbReference type="ARBA" id="ARBA00022679"/>
    </source>
</evidence>
<proteinExistence type="predicted"/>
<keyword evidence="6 13" id="KW-0418">Kinase</keyword>
<evidence type="ECO:0000256" key="8">
    <source>
        <dbReference type="ARBA" id="ARBA00023012"/>
    </source>
</evidence>
<evidence type="ECO:0000259" key="11">
    <source>
        <dbReference type="Pfam" id="PF07730"/>
    </source>
</evidence>
<dbReference type="EC" id="2.7.13.3" evidence="2"/>
<sequence>MTPAPHALTPPQPAGRLAAFLRRPGPLGGDALLALAATLVALVLLYGNATQADAPMQVGFVDGRPVAFLPEETGPDSWTVILAMLTTIALAWRRSSPILVFGVQLGAVLVVDEENVAIPIIAALAAGAYTVAAHVPRARTALAVLGAGTVALVAKFPDDDNSPPGVTVLAVMAAMWAAGRTIGTWRTRAGALHGRAVKAEYEREVAVALERARIARELHDVVSHNVSVMVIQSGAARMVLRTDPDAATEALRAVETSGRETMAELRYMLDVLTAQDGGGGAGEGGGAPAAEAGGSRPGTTGSGPRSGSGAGSPASGQPGTGATGRGVPDGDALGPPLAPQPDLARLPVLVDRVRTAGLDVRLDTGAGFGPLPPGVELTAYRVVQEALTNALKYAPGSRTDVTLTHDPGSLRIEVADRGPAEGRRPEPLGAGRGLLGLAERVHLHNGTFRSGHRPTGGYRVEATIPVPAP</sequence>
<dbReference type="GO" id="GO:0005524">
    <property type="term" value="F:ATP binding"/>
    <property type="evidence" value="ECO:0007669"/>
    <property type="project" value="UniProtKB-KW"/>
</dbReference>
<evidence type="ECO:0000256" key="3">
    <source>
        <dbReference type="ARBA" id="ARBA00022553"/>
    </source>
</evidence>
<dbReference type="Gene3D" id="3.30.565.10">
    <property type="entry name" value="Histidine kinase-like ATPase, C-terminal domain"/>
    <property type="match status" value="1"/>
</dbReference>
<dbReference type="InterPro" id="IPR055558">
    <property type="entry name" value="DUF7134"/>
</dbReference>
<protein>
    <recommendedName>
        <fullName evidence="2">histidine kinase</fullName>
        <ecNumber evidence="2">2.7.13.3</ecNumber>
    </recommendedName>
</protein>
<comment type="catalytic activity">
    <reaction evidence="1">
        <text>ATP + protein L-histidine = ADP + protein N-phospho-L-histidine.</text>
        <dbReference type="EC" id="2.7.13.3"/>
    </reaction>
</comment>
<dbReference type="InterPro" id="IPR050482">
    <property type="entry name" value="Sensor_HK_TwoCompSys"/>
</dbReference>
<keyword evidence="8" id="KW-0902">Two-component regulatory system</keyword>
<dbReference type="CDD" id="cd16917">
    <property type="entry name" value="HATPase_UhpB-NarQ-NarX-like"/>
    <property type="match status" value="1"/>
</dbReference>
<dbReference type="Gene3D" id="1.20.5.1930">
    <property type="match status" value="1"/>
</dbReference>
<reference evidence="13" key="1">
    <citation type="submission" date="2022-01" db="EMBL/GenBank/DDBJ databases">
        <title>Genome-Based Taxonomic Classification of the Phylum Actinobacteria.</title>
        <authorList>
            <person name="Gao Y."/>
        </authorList>
    </citation>
    <scope>NUCLEOTIDE SEQUENCE</scope>
    <source>
        <strain evidence="13">KLBMP 8922</strain>
    </source>
</reference>
<feature type="domain" description="Signal transduction histidine kinase subgroup 3 dimerisation and phosphoacceptor" evidence="11">
    <location>
        <begin position="210"/>
        <end position="274"/>
    </location>
</feature>
<dbReference type="InterPro" id="IPR036890">
    <property type="entry name" value="HATPase_C_sf"/>
</dbReference>
<name>A0AA41Q6J6_9ACTN</name>
<dbReference type="GO" id="GO:0016020">
    <property type="term" value="C:membrane"/>
    <property type="evidence" value="ECO:0007669"/>
    <property type="project" value="InterPro"/>
</dbReference>
<feature type="region of interest" description="Disordered" evidence="9">
    <location>
        <begin position="278"/>
        <end position="342"/>
    </location>
</feature>
<evidence type="ECO:0000259" key="12">
    <source>
        <dbReference type="Pfam" id="PF23539"/>
    </source>
</evidence>
<feature type="compositionally biased region" description="Low complexity" evidence="9">
    <location>
        <begin position="288"/>
        <end position="299"/>
    </location>
</feature>
<evidence type="ECO:0000256" key="9">
    <source>
        <dbReference type="SAM" id="MobiDB-lite"/>
    </source>
</evidence>
<dbReference type="PANTHER" id="PTHR24421">
    <property type="entry name" value="NITRATE/NITRITE SENSOR PROTEIN NARX-RELATED"/>
    <property type="match status" value="1"/>
</dbReference>
<keyword evidence="4" id="KW-0808">Transferase</keyword>
<comment type="caution">
    <text evidence="13">The sequence shown here is derived from an EMBL/GenBank/DDBJ whole genome shotgun (WGS) entry which is preliminary data.</text>
</comment>
<dbReference type="GO" id="GO:0000155">
    <property type="term" value="F:phosphorelay sensor kinase activity"/>
    <property type="evidence" value="ECO:0007669"/>
    <property type="project" value="InterPro"/>
</dbReference>
<feature type="domain" description="Histidine kinase/HSP90-like ATPase" evidence="10">
    <location>
        <begin position="375"/>
        <end position="467"/>
    </location>
</feature>
<keyword evidence="5" id="KW-0547">Nucleotide-binding</keyword>
<feature type="compositionally biased region" description="Gly residues" evidence="9">
    <location>
        <begin position="300"/>
        <end position="310"/>
    </location>
</feature>
<dbReference type="InterPro" id="IPR003594">
    <property type="entry name" value="HATPase_dom"/>
</dbReference>
<evidence type="ECO:0000256" key="5">
    <source>
        <dbReference type="ARBA" id="ARBA00022741"/>
    </source>
</evidence>
<keyword evidence="3" id="KW-0597">Phosphoprotein</keyword>
<evidence type="ECO:0000256" key="1">
    <source>
        <dbReference type="ARBA" id="ARBA00000085"/>
    </source>
</evidence>
<feature type="domain" description="DUF7134" evidence="12">
    <location>
        <begin position="26"/>
        <end position="182"/>
    </location>
</feature>
<dbReference type="SUPFAM" id="SSF55874">
    <property type="entry name" value="ATPase domain of HSP90 chaperone/DNA topoisomerase II/histidine kinase"/>
    <property type="match status" value="1"/>
</dbReference>
<evidence type="ECO:0000313" key="14">
    <source>
        <dbReference type="Proteomes" id="UP001165378"/>
    </source>
</evidence>
<dbReference type="InterPro" id="IPR011712">
    <property type="entry name" value="Sig_transdc_His_kin_sub3_dim/P"/>
</dbReference>